<dbReference type="InterPro" id="IPR016874">
    <property type="entry name" value="TcmP-like"/>
</dbReference>
<keyword evidence="2 3" id="KW-0808">Transferase</keyword>
<keyword evidence="4" id="KW-1185">Reference proteome</keyword>
<name>A0A842J6P9_9BACT</name>
<proteinExistence type="predicted"/>
<evidence type="ECO:0000256" key="1">
    <source>
        <dbReference type="ARBA" id="ARBA00022603"/>
    </source>
</evidence>
<dbReference type="Proteomes" id="UP000552683">
    <property type="component" value="Unassembled WGS sequence"/>
</dbReference>
<keyword evidence="1 3" id="KW-0489">Methyltransferase</keyword>
<dbReference type="PANTHER" id="PTHR43619:SF2">
    <property type="entry name" value="S-ADENOSYL-L-METHIONINE-DEPENDENT METHYLTRANSFERASES SUPERFAMILY PROTEIN"/>
    <property type="match status" value="1"/>
</dbReference>
<accession>A0A842J6P9</accession>
<dbReference type="GO" id="GO:0032259">
    <property type="term" value="P:methylation"/>
    <property type="evidence" value="ECO:0007669"/>
    <property type="project" value="UniProtKB-KW"/>
</dbReference>
<sequence>MDLSAVSKTLFIPLSARIFASKNFPEYFYDEKALSLENIVQTNCESVLEKSSEYALMASAARYYNIDGIVRKFCARYPKCNVVYLGAGLETACFRLKTLNAAFYEIDLPEVIELRRLLLGERPNEALIGCDMFDMAWARSIDKGLLTLFVACGVFQYFTREQVLNLIRELKSAFRNAELVFDATNEAGLKYANKYVKNVGNDEAVMRFCVEDSSKFALKAGVNLIEERVFFADARKILAKRLKFTTRLIMKFVDFTKRAKILHFDLKC</sequence>
<dbReference type="InterPro" id="IPR029063">
    <property type="entry name" value="SAM-dependent_MTases_sf"/>
</dbReference>
<dbReference type="RefSeq" id="WP_185898709.1">
    <property type="nucleotide sequence ID" value="NZ_JACLZK010000002.1"/>
</dbReference>
<dbReference type="GO" id="GO:0008168">
    <property type="term" value="F:methyltransferase activity"/>
    <property type="evidence" value="ECO:0007669"/>
    <property type="project" value="UniProtKB-KW"/>
</dbReference>
<dbReference type="Pfam" id="PF04072">
    <property type="entry name" value="LCM"/>
    <property type="match status" value="1"/>
</dbReference>
<comment type="caution">
    <text evidence="3">The sequence shown here is derived from an EMBL/GenBank/DDBJ whole genome shotgun (WGS) entry which is preliminary data.</text>
</comment>
<protein>
    <submittedName>
        <fullName evidence="3">Class I SAM-dependent methyltransferase</fullName>
    </submittedName>
</protein>
<dbReference type="InterPro" id="IPR007213">
    <property type="entry name" value="Ppm1/Ppm2/Tcmp"/>
</dbReference>
<dbReference type="SUPFAM" id="SSF53335">
    <property type="entry name" value="S-adenosyl-L-methionine-dependent methyltransferases"/>
    <property type="match status" value="1"/>
</dbReference>
<evidence type="ECO:0000256" key="2">
    <source>
        <dbReference type="ARBA" id="ARBA00022679"/>
    </source>
</evidence>
<dbReference type="Gene3D" id="3.40.50.150">
    <property type="entry name" value="Vaccinia Virus protein VP39"/>
    <property type="match status" value="1"/>
</dbReference>
<organism evidence="3 4">
    <name type="scientific">Campylobacter massiliensis</name>
    <dbReference type="NCBI Taxonomy" id="2762557"/>
    <lineage>
        <taxon>Bacteria</taxon>
        <taxon>Pseudomonadati</taxon>
        <taxon>Campylobacterota</taxon>
        <taxon>Epsilonproteobacteria</taxon>
        <taxon>Campylobacterales</taxon>
        <taxon>Campylobacteraceae</taxon>
        <taxon>Campylobacter</taxon>
    </lineage>
</organism>
<evidence type="ECO:0000313" key="4">
    <source>
        <dbReference type="Proteomes" id="UP000552683"/>
    </source>
</evidence>
<reference evidence="3 4" key="1">
    <citation type="submission" date="2020-08" db="EMBL/GenBank/DDBJ databases">
        <title>Complete genome and description of Campylobacter massiliensis Marseille-Q3452 sp. nov.</title>
        <authorList>
            <person name="Antezack A."/>
        </authorList>
    </citation>
    <scope>NUCLEOTIDE SEQUENCE [LARGE SCALE GENOMIC DNA]</scope>
    <source>
        <strain evidence="3 4">Marseille-Q3452</strain>
    </source>
</reference>
<evidence type="ECO:0000313" key="3">
    <source>
        <dbReference type="EMBL" id="MBC2883148.1"/>
    </source>
</evidence>
<dbReference type="AlphaFoldDB" id="A0A842J6P9"/>
<dbReference type="PANTHER" id="PTHR43619">
    <property type="entry name" value="S-ADENOSYL-L-METHIONINE-DEPENDENT METHYLTRANSFERASE YKTD-RELATED"/>
    <property type="match status" value="1"/>
</dbReference>
<gene>
    <name evidence="3" type="ORF">H7R39_07755</name>
</gene>
<dbReference type="PIRSF" id="PIRSF028177">
    <property type="entry name" value="Polyketide_synth_Omtfrase_TcmP"/>
    <property type="match status" value="1"/>
</dbReference>
<dbReference type="EMBL" id="JACLZK010000002">
    <property type="protein sequence ID" value="MBC2883148.1"/>
    <property type="molecule type" value="Genomic_DNA"/>
</dbReference>